<evidence type="ECO:0000256" key="1">
    <source>
        <dbReference type="ARBA" id="ARBA00006594"/>
    </source>
</evidence>
<keyword evidence="6" id="KW-0680">Restriction system</keyword>
<evidence type="ECO:0000256" key="5">
    <source>
        <dbReference type="ARBA" id="ARBA00022691"/>
    </source>
</evidence>
<dbReference type="InterPro" id="IPR002052">
    <property type="entry name" value="DNA_methylase_N6_adenine_CS"/>
</dbReference>
<keyword evidence="3 10" id="KW-0489">Methyltransferase</keyword>
<evidence type="ECO:0000256" key="6">
    <source>
        <dbReference type="ARBA" id="ARBA00022747"/>
    </source>
</evidence>
<dbReference type="GO" id="GO:0008170">
    <property type="term" value="F:N-methyltransferase activity"/>
    <property type="evidence" value="ECO:0007669"/>
    <property type="project" value="InterPro"/>
</dbReference>
<dbReference type="InterPro" id="IPR003356">
    <property type="entry name" value="DNA_methylase_A-5"/>
</dbReference>
<dbReference type="PROSITE" id="PS00092">
    <property type="entry name" value="N6_MTASE"/>
    <property type="match status" value="1"/>
</dbReference>
<name>A0A413RZ13_9FIRM</name>
<dbReference type="GO" id="GO:0009007">
    <property type="term" value="F:site-specific DNA-methyltransferase (adenine-specific) activity"/>
    <property type="evidence" value="ECO:0007669"/>
    <property type="project" value="UniProtKB-EC"/>
</dbReference>
<evidence type="ECO:0000259" key="9">
    <source>
        <dbReference type="Pfam" id="PF12161"/>
    </source>
</evidence>
<dbReference type="InterPro" id="IPR051537">
    <property type="entry name" value="DNA_Adenine_Mtase"/>
</dbReference>
<dbReference type="SUPFAM" id="SSF53335">
    <property type="entry name" value="S-adenosyl-L-methionine-dependent methyltransferases"/>
    <property type="match status" value="1"/>
</dbReference>
<gene>
    <name evidence="10" type="ORF">DW929_07875</name>
</gene>
<dbReference type="NCBIfam" id="TIGR00497">
    <property type="entry name" value="hsdM"/>
    <property type="match status" value="1"/>
</dbReference>
<dbReference type="PANTHER" id="PTHR42933">
    <property type="entry name" value="SLR6095 PROTEIN"/>
    <property type="match status" value="1"/>
</dbReference>
<reference evidence="10 11" key="1">
    <citation type="submission" date="2018-08" db="EMBL/GenBank/DDBJ databases">
        <title>A genome reference for cultivated species of the human gut microbiota.</title>
        <authorList>
            <person name="Zou Y."/>
            <person name="Xue W."/>
            <person name="Luo G."/>
        </authorList>
    </citation>
    <scope>NUCLEOTIDE SEQUENCE [LARGE SCALE GENOMIC DNA]</scope>
    <source>
        <strain evidence="10 11">AM43-2</strain>
    </source>
</reference>
<dbReference type="PRINTS" id="PR00507">
    <property type="entry name" value="N12N6MTFRASE"/>
</dbReference>
<dbReference type="GO" id="GO:0009307">
    <property type="term" value="P:DNA restriction-modification system"/>
    <property type="evidence" value="ECO:0007669"/>
    <property type="project" value="UniProtKB-KW"/>
</dbReference>
<dbReference type="GO" id="GO:0032259">
    <property type="term" value="P:methylation"/>
    <property type="evidence" value="ECO:0007669"/>
    <property type="project" value="UniProtKB-KW"/>
</dbReference>
<dbReference type="InterPro" id="IPR038333">
    <property type="entry name" value="T1MK-like_N_sf"/>
</dbReference>
<dbReference type="Gene3D" id="1.20.1260.30">
    <property type="match status" value="1"/>
</dbReference>
<dbReference type="EC" id="2.1.1.72" evidence="2"/>
<dbReference type="RefSeq" id="WP_118025407.1">
    <property type="nucleotide sequence ID" value="NZ_JBGLEX010000001.1"/>
</dbReference>
<dbReference type="Pfam" id="PF12161">
    <property type="entry name" value="HsdM_N"/>
    <property type="match status" value="1"/>
</dbReference>
<dbReference type="Proteomes" id="UP000284598">
    <property type="component" value="Unassembled WGS sequence"/>
</dbReference>
<evidence type="ECO:0000256" key="2">
    <source>
        <dbReference type="ARBA" id="ARBA00011900"/>
    </source>
</evidence>
<comment type="catalytic activity">
    <reaction evidence="7">
        <text>a 2'-deoxyadenosine in DNA + S-adenosyl-L-methionine = an N(6)-methyl-2'-deoxyadenosine in DNA + S-adenosyl-L-homocysteine + H(+)</text>
        <dbReference type="Rhea" id="RHEA:15197"/>
        <dbReference type="Rhea" id="RHEA-COMP:12418"/>
        <dbReference type="Rhea" id="RHEA-COMP:12419"/>
        <dbReference type="ChEBI" id="CHEBI:15378"/>
        <dbReference type="ChEBI" id="CHEBI:57856"/>
        <dbReference type="ChEBI" id="CHEBI:59789"/>
        <dbReference type="ChEBI" id="CHEBI:90615"/>
        <dbReference type="ChEBI" id="CHEBI:90616"/>
        <dbReference type="EC" id="2.1.1.72"/>
    </reaction>
</comment>
<dbReference type="Gene3D" id="3.40.50.150">
    <property type="entry name" value="Vaccinia Virus protein VP39"/>
    <property type="match status" value="1"/>
</dbReference>
<dbReference type="AlphaFoldDB" id="A0A413RZ13"/>
<evidence type="ECO:0000313" key="10">
    <source>
        <dbReference type="EMBL" id="RHA53980.1"/>
    </source>
</evidence>
<proteinExistence type="inferred from homology"/>
<dbReference type="EMBL" id="QSFO01000008">
    <property type="protein sequence ID" value="RHA53980.1"/>
    <property type="molecule type" value="Genomic_DNA"/>
</dbReference>
<dbReference type="InterPro" id="IPR004546">
    <property type="entry name" value="Restrct_endonuc_T1M"/>
</dbReference>
<accession>A0A413RZ13</accession>
<comment type="similarity">
    <text evidence="1">Belongs to the N(4)/N(6)-methyltransferase family.</text>
</comment>
<evidence type="ECO:0000313" key="11">
    <source>
        <dbReference type="Proteomes" id="UP000284598"/>
    </source>
</evidence>
<dbReference type="InterPro" id="IPR029063">
    <property type="entry name" value="SAM-dependent_MTases_sf"/>
</dbReference>
<keyword evidence="5" id="KW-0949">S-adenosyl-L-methionine</keyword>
<dbReference type="Pfam" id="PF02384">
    <property type="entry name" value="N6_Mtase"/>
    <property type="match status" value="1"/>
</dbReference>
<evidence type="ECO:0000256" key="4">
    <source>
        <dbReference type="ARBA" id="ARBA00022679"/>
    </source>
</evidence>
<comment type="caution">
    <text evidence="10">The sequence shown here is derived from an EMBL/GenBank/DDBJ whole genome shotgun (WGS) entry which is preliminary data.</text>
</comment>
<evidence type="ECO:0000256" key="7">
    <source>
        <dbReference type="ARBA" id="ARBA00047942"/>
    </source>
</evidence>
<evidence type="ECO:0000256" key="3">
    <source>
        <dbReference type="ARBA" id="ARBA00022603"/>
    </source>
</evidence>
<dbReference type="GO" id="GO:0003677">
    <property type="term" value="F:DNA binding"/>
    <property type="evidence" value="ECO:0007669"/>
    <property type="project" value="InterPro"/>
</dbReference>
<protein>
    <recommendedName>
        <fullName evidence="2">site-specific DNA-methyltransferase (adenine-specific)</fullName>
        <ecNumber evidence="2">2.1.1.72</ecNumber>
    </recommendedName>
</protein>
<dbReference type="InterPro" id="IPR022749">
    <property type="entry name" value="D12N6_MeTrfase_N"/>
</dbReference>
<dbReference type="PANTHER" id="PTHR42933:SF3">
    <property type="entry name" value="TYPE I RESTRICTION ENZYME MJAVIII METHYLASE SUBUNIT"/>
    <property type="match status" value="1"/>
</dbReference>
<sequence length="889" mass="99736">MAVKKTELYSSLWASCDALRGGMDASQYKDYILTLLFMKYVTDKYKGQKYGDLTVFDKANDPNPDPEKRTGCSFDDFIALKNKKNIGEGIDKIIARLAEVNEGLKGVIDIAHFNDEAKIGKDKEMVDKLTKLIAIFQRPELDFSKNKAEGDDIIGDAYEYLMRNFASESGKSKGQFYTPAEVSRILAKIIGIDKCTDHDATVCDPACGSGSLLIRALAEAPFEISGYGQEKDGSTAGLAKMNAVLHNKATIRIMAGNTFSDPQFIKADNPSELERFDYIVANPPFSLKNWSDGLKEFGRFSGYGDRPPEKNGDYAWLMHILKTLKSTGKAAVILPHGVLFRGNAEATIRQTIVDKGWIKGIISLPPNLFYGTGIPACILVIDKEGAENRAGIFMIDAGKGYVKDGSKNRLREKDIYRIVTTFNEQITTDPKYARFVPNKEIKEKNGYNLNISRYIDSSDPEDIQDIYAHIHGGIPVADIDALERFWTAFPTLKNELFGVFSEGYYKLNVEEDVIRQTTYSNAEFAVYGEMIDEAFASWKSYADSKLRDLTTGVSAKELIVELAQAILKEFEDLSLINKYDVYQVLLAYWNEVLSDDVSMIISDEAGYGVARETENIMKETKKKDEDGNPELKVAGWEGKLIPKELIISELLPEEKKAMDDLVEFVAETDSRLTSLIEESAEDSVLSDVAEGGKVKSKDIQEKMDEIMSHIHTPLIDGLVKLQGMLPMKKKEYVDYISNNIILEVAYTEKGTVTKTSVAYALAMARAEAPVPEAYADDYAELKAAYDLAKKSEDSTKLIKEMDKELDEKARERYATLTDDEIMDLLVNKKWYYAIGTGINDLYAAISHQLADRIIELSKRYENTLPDLMKQTADYEAKVKSHLERMGFKW</sequence>
<organism evidence="10 11">
    <name type="scientific">Eubacterium ventriosum</name>
    <dbReference type="NCBI Taxonomy" id="39496"/>
    <lineage>
        <taxon>Bacteria</taxon>
        <taxon>Bacillati</taxon>
        <taxon>Bacillota</taxon>
        <taxon>Clostridia</taxon>
        <taxon>Eubacteriales</taxon>
        <taxon>Eubacteriaceae</taxon>
        <taxon>Eubacterium</taxon>
    </lineage>
</organism>
<evidence type="ECO:0000259" key="8">
    <source>
        <dbReference type="Pfam" id="PF02384"/>
    </source>
</evidence>
<feature type="domain" description="N6 adenine-specific DNA methyltransferase N-terminal" evidence="9">
    <location>
        <begin position="10"/>
        <end position="136"/>
    </location>
</feature>
<keyword evidence="4 10" id="KW-0808">Transferase</keyword>
<feature type="domain" description="DNA methylase adenine-specific" evidence="8">
    <location>
        <begin position="151"/>
        <end position="461"/>
    </location>
</feature>